<dbReference type="AlphaFoldDB" id="A0A2H3TI95"/>
<protein>
    <submittedName>
        <fullName evidence="1">Uncharacterized protein</fullName>
    </submittedName>
</protein>
<evidence type="ECO:0000313" key="2">
    <source>
        <dbReference type="Proteomes" id="UP000219369"/>
    </source>
</evidence>
<reference evidence="2" key="1">
    <citation type="submission" date="2016-09" db="EMBL/GenBank/DDBJ databases">
        <authorList>
            <person name="Guldener U."/>
        </authorList>
    </citation>
    <scope>NUCLEOTIDE SEQUENCE [LARGE SCALE GENOMIC DNA]</scope>
    <source>
        <strain evidence="2">V64-1</strain>
    </source>
</reference>
<dbReference type="Proteomes" id="UP000219369">
    <property type="component" value="Unassembled WGS sequence"/>
</dbReference>
<proteinExistence type="predicted"/>
<name>A0A2H3TI95_FUSOX</name>
<dbReference type="EMBL" id="FMJY01000004">
    <property type="protein sequence ID" value="SCO84440.1"/>
    <property type="molecule type" value="Genomic_DNA"/>
</dbReference>
<accession>A0A2H3TI95</accession>
<organism evidence="1 2">
    <name type="scientific">Fusarium oxysporum</name>
    <name type="common">Fusarium vascular wilt</name>
    <dbReference type="NCBI Taxonomy" id="5507"/>
    <lineage>
        <taxon>Eukaryota</taxon>
        <taxon>Fungi</taxon>
        <taxon>Dikarya</taxon>
        <taxon>Ascomycota</taxon>
        <taxon>Pezizomycotina</taxon>
        <taxon>Sordariomycetes</taxon>
        <taxon>Hypocreomycetidae</taxon>
        <taxon>Hypocreales</taxon>
        <taxon>Nectriaceae</taxon>
        <taxon>Fusarium</taxon>
        <taxon>Fusarium oxysporum species complex</taxon>
    </lineage>
</organism>
<gene>
    <name evidence="1" type="ORF">FRV6_08567</name>
</gene>
<sequence>MEARPTKIGATEYRLF</sequence>
<evidence type="ECO:0000313" key="1">
    <source>
        <dbReference type="EMBL" id="SCO84440.1"/>
    </source>
</evidence>